<dbReference type="Proteomes" id="UP001257659">
    <property type="component" value="Unassembled WGS sequence"/>
</dbReference>
<sequence>MLKKLLLLSFFCSFFSFGQKSLSTEETQQLKSNIQAVVQKTHSLKGNFSQLKSMEVMEDDVESSGNFFYKKPSQIKWEYKSPFEYSIRFLSGKILISENGKTKEIDANSNKLLKQLSELLSNSITGKLLESDSFKVNYYQNQQHYFAILIPKEKELKDIFTEIKMHFDERYLISKIQLTESGGDETIISFSEVKMNPEMNSSIFETP</sequence>
<keyword evidence="1 2" id="KW-0732">Signal</keyword>
<dbReference type="InterPro" id="IPR004564">
    <property type="entry name" value="OM_lipoprot_carrier_LolA-like"/>
</dbReference>
<dbReference type="CDD" id="cd16325">
    <property type="entry name" value="LolA"/>
    <property type="match status" value="1"/>
</dbReference>
<evidence type="ECO:0000256" key="1">
    <source>
        <dbReference type="ARBA" id="ARBA00022729"/>
    </source>
</evidence>
<dbReference type="PANTHER" id="PTHR35869">
    <property type="entry name" value="OUTER-MEMBRANE LIPOPROTEIN CARRIER PROTEIN"/>
    <property type="match status" value="1"/>
</dbReference>
<organism evidence="3 4">
    <name type="scientific">Mesonia maritima</name>
    <dbReference type="NCBI Taxonomy" id="1793873"/>
    <lineage>
        <taxon>Bacteria</taxon>
        <taxon>Pseudomonadati</taxon>
        <taxon>Bacteroidota</taxon>
        <taxon>Flavobacteriia</taxon>
        <taxon>Flavobacteriales</taxon>
        <taxon>Flavobacteriaceae</taxon>
        <taxon>Mesonia</taxon>
    </lineage>
</organism>
<dbReference type="Gene3D" id="2.50.20.10">
    <property type="entry name" value="Lipoprotein localisation LolA/LolB/LppX"/>
    <property type="match status" value="1"/>
</dbReference>
<protein>
    <submittedName>
        <fullName evidence="3">Outer membrane lipoprotein carrier protein</fullName>
    </submittedName>
</protein>
<dbReference type="InterPro" id="IPR029046">
    <property type="entry name" value="LolA/LolB/LppX"/>
</dbReference>
<evidence type="ECO:0000313" key="4">
    <source>
        <dbReference type="Proteomes" id="UP001257659"/>
    </source>
</evidence>
<name>A0ABU1K7R7_9FLAO</name>
<evidence type="ECO:0000256" key="2">
    <source>
        <dbReference type="SAM" id="SignalP"/>
    </source>
</evidence>
<dbReference type="PANTHER" id="PTHR35869:SF1">
    <property type="entry name" value="OUTER-MEMBRANE LIPOPROTEIN CARRIER PROTEIN"/>
    <property type="match status" value="1"/>
</dbReference>
<feature type="chain" id="PRO_5047179043" evidence="2">
    <location>
        <begin position="19"/>
        <end position="207"/>
    </location>
</feature>
<comment type="caution">
    <text evidence="3">The sequence shown here is derived from an EMBL/GenBank/DDBJ whole genome shotgun (WGS) entry which is preliminary data.</text>
</comment>
<dbReference type="RefSeq" id="WP_309729285.1">
    <property type="nucleotide sequence ID" value="NZ_JAVDQA010000007.1"/>
</dbReference>
<reference evidence="3 4" key="1">
    <citation type="submission" date="2023-07" db="EMBL/GenBank/DDBJ databases">
        <title>Genomic Encyclopedia of Type Strains, Phase IV (KMG-IV): sequencing the most valuable type-strain genomes for metagenomic binning, comparative biology and taxonomic classification.</title>
        <authorList>
            <person name="Goeker M."/>
        </authorList>
    </citation>
    <scope>NUCLEOTIDE SEQUENCE [LARGE SCALE GENOMIC DNA]</scope>
    <source>
        <strain evidence="3 4">DSM 102814</strain>
    </source>
</reference>
<evidence type="ECO:0000313" key="3">
    <source>
        <dbReference type="EMBL" id="MDR6301666.1"/>
    </source>
</evidence>
<proteinExistence type="predicted"/>
<dbReference type="EMBL" id="JAVDQA010000007">
    <property type="protein sequence ID" value="MDR6301666.1"/>
    <property type="molecule type" value="Genomic_DNA"/>
</dbReference>
<dbReference type="SUPFAM" id="SSF89392">
    <property type="entry name" value="Prokaryotic lipoproteins and lipoprotein localization factors"/>
    <property type="match status" value="1"/>
</dbReference>
<gene>
    <name evidence="3" type="ORF">GGR31_002336</name>
</gene>
<dbReference type="Pfam" id="PF03548">
    <property type="entry name" value="LolA"/>
    <property type="match status" value="1"/>
</dbReference>
<feature type="signal peptide" evidence="2">
    <location>
        <begin position="1"/>
        <end position="18"/>
    </location>
</feature>
<keyword evidence="4" id="KW-1185">Reference proteome</keyword>
<keyword evidence="3" id="KW-0449">Lipoprotein</keyword>
<accession>A0ABU1K7R7</accession>